<dbReference type="SUPFAM" id="SSF56003">
    <property type="entry name" value="Molybdenum cofactor-binding domain"/>
    <property type="match status" value="1"/>
</dbReference>
<keyword evidence="4" id="KW-0411">Iron-sulfur</keyword>
<dbReference type="Gene3D" id="3.30.365.10">
    <property type="entry name" value="Aldehyde oxidase/xanthine dehydrogenase, molybdopterin binding domain"/>
    <property type="match status" value="4"/>
</dbReference>
<dbReference type="InParanoid" id="C4A0Z8"/>
<dbReference type="PANTHER" id="PTHR45444:SF3">
    <property type="entry name" value="XANTHINE DEHYDROGENASE"/>
    <property type="match status" value="1"/>
</dbReference>
<keyword evidence="3" id="KW-0001">2Fe-2S</keyword>
<dbReference type="InterPro" id="IPR016208">
    <property type="entry name" value="Ald_Oxase/xanthine_DH-like"/>
</dbReference>
<evidence type="ECO:0000256" key="1">
    <source>
        <dbReference type="ARBA" id="ARBA00001924"/>
    </source>
</evidence>
<dbReference type="FunFam" id="3.30.365.10:FF:000001">
    <property type="entry name" value="Xanthine dehydrogenase oxidase"/>
    <property type="match status" value="1"/>
</dbReference>
<keyword evidence="3" id="KW-0479">Metal-binding</keyword>
<dbReference type="AlphaFoldDB" id="C4A0Z8"/>
<dbReference type="EMBL" id="GG666840">
    <property type="protein sequence ID" value="EEN41539.1"/>
    <property type="molecule type" value="Genomic_DNA"/>
</dbReference>
<evidence type="ECO:0000256" key="3">
    <source>
        <dbReference type="ARBA" id="ARBA00022714"/>
    </source>
</evidence>
<feature type="domain" description="Aldehyde oxidase/xanthine dehydrogenase first molybdopterin binding" evidence="6">
    <location>
        <begin position="35"/>
        <end position="264"/>
    </location>
</feature>
<dbReference type="Pfam" id="PF02738">
    <property type="entry name" value="MoCoBD_1"/>
    <property type="match status" value="1"/>
</dbReference>
<dbReference type="eggNOG" id="KOG0430">
    <property type="taxonomic scope" value="Eukaryota"/>
</dbReference>
<reference evidence="8" key="1">
    <citation type="journal article" date="2008" name="Nature">
        <title>The amphioxus genome and the evolution of the chordate karyotype.</title>
        <authorList>
            <consortium name="US DOE Joint Genome Institute (JGI-PGF)"/>
            <person name="Putnam N.H."/>
            <person name="Butts T."/>
            <person name="Ferrier D.E.K."/>
            <person name="Furlong R.F."/>
            <person name="Hellsten U."/>
            <person name="Kawashima T."/>
            <person name="Robinson-Rechavi M."/>
            <person name="Shoguchi E."/>
            <person name="Terry A."/>
            <person name="Yu J.-K."/>
            <person name="Benito-Gutierrez E.L."/>
            <person name="Dubchak I."/>
            <person name="Garcia-Fernandez J."/>
            <person name="Gibson-Brown J.J."/>
            <person name="Grigoriev I.V."/>
            <person name="Horton A.C."/>
            <person name="de Jong P.J."/>
            <person name="Jurka J."/>
            <person name="Kapitonov V.V."/>
            <person name="Kohara Y."/>
            <person name="Kuroki Y."/>
            <person name="Lindquist E."/>
            <person name="Lucas S."/>
            <person name="Osoegawa K."/>
            <person name="Pennacchio L.A."/>
            <person name="Salamov A.A."/>
            <person name="Satou Y."/>
            <person name="Sauka-Spengler T."/>
            <person name="Schmutz J."/>
            <person name="Shin-I T."/>
            <person name="Toyoda A."/>
            <person name="Bronner-Fraser M."/>
            <person name="Fujiyama A."/>
            <person name="Holland L.Z."/>
            <person name="Holland P.W.H."/>
            <person name="Satoh N."/>
            <person name="Rokhsar D.S."/>
        </authorList>
    </citation>
    <scope>NUCLEOTIDE SEQUENCE [LARGE SCALE GENOMIC DNA]</scope>
    <source>
        <strain evidence="8">S238N-H82</strain>
        <tissue evidence="8">Testes</tissue>
    </source>
</reference>
<dbReference type="InterPro" id="IPR037165">
    <property type="entry name" value="AldOxase/xan_DH_Mopterin-bd_sf"/>
</dbReference>
<evidence type="ECO:0000313" key="8">
    <source>
        <dbReference type="EMBL" id="EEN41539.1"/>
    </source>
</evidence>
<dbReference type="GO" id="GO:0005506">
    <property type="term" value="F:iron ion binding"/>
    <property type="evidence" value="ECO:0007669"/>
    <property type="project" value="InterPro"/>
</dbReference>
<feature type="domain" description="Aldehyde oxidase/xanthine dehydrogenase second molybdopterin binding" evidence="7">
    <location>
        <begin position="271"/>
        <end position="526"/>
    </location>
</feature>
<evidence type="ECO:0000256" key="4">
    <source>
        <dbReference type="ARBA" id="ARBA00023014"/>
    </source>
</evidence>
<dbReference type="STRING" id="7739.C4A0Z8"/>
<dbReference type="FunFam" id="3.30.365.10:FF:000055">
    <property type="entry name" value="Uncharacterized protein"/>
    <property type="match status" value="1"/>
</dbReference>
<sequence>MAKAVKVTYTDLKPPILTIQDAIAAQSFFPSNDQEVIKGDAEGAIAAAPHIVTGEVSCDTQYHFHMETQVCKCTPLEDGMEVQASTQALDSVQTAVSQATGLAAHSVYVSVKRVGGGFGGKLSRSCVAASACAVAAQVLNRPVCLSMSLKTNMETIGKRAPYLGKYKVGCDADGRLLGIDYQLYENQGCSSTDSCLDYAVFFADSAYFCPNWRYVGTACQTNIASTTMTRAPGCISAHFFMEHIMDHVAATLGKDPGELRRLNMFQADLFKSAEVKRRKEEIEDFNKTNRWKKRGLSMVPIRYPIHWAGIRFTVFVAIYHTDGSVVITHGGIEMGQGINTKVMQVAAAKLGVPMEIVHVMATNSLSGVNSSASGGSVSSELNCKGVLECCRRLNERMDPIRQEMGGAPKWAELINMCHKKGLDLSEKYMEYPPPTAEGTQYTTWGATCTEVELDVLTGERQITRTDIVHDSGESLNPDVDVGQVEGGFVFGLGYWLTEQCRYDTKTGQLLTNGTWEYKPPTTKDIPIDLRVTLLPNAPNPHGVLRSKACGEPPLLMSCSALLALRQAVRSARAEVGHDDFFPLACM</sequence>
<dbReference type="InterPro" id="IPR008274">
    <property type="entry name" value="AldOxase/xan_DH_MoCoBD1"/>
</dbReference>
<comment type="similarity">
    <text evidence="2">Belongs to the xanthine dehydrogenase family.</text>
</comment>
<accession>C4A0Z8</accession>
<gene>
    <name evidence="8" type="ORF">BRAFLDRAFT_89258</name>
</gene>
<evidence type="ECO:0000259" key="6">
    <source>
        <dbReference type="Pfam" id="PF02738"/>
    </source>
</evidence>
<keyword evidence="3" id="KW-0408">Iron</keyword>
<evidence type="ECO:0000256" key="2">
    <source>
        <dbReference type="ARBA" id="ARBA00006849"/>
    </source>
</evidence>
<dbReference type="Pfam" id="PF20256">
    <property type="entry name" value="MoCoBD_2"/>
    <property type="match status" value="1"/>
</dbReference>
<proteinExistence type="inferred from homology"/>
<comment type="cofactor">
    <cofactor evidence="1">
        <name>Mo-molybdopterin</name>
        <dbReference type="ChEBI" id="CHEBI:71302"/>
    </cofactor>
</comment>
<protein>
    <submittedName>
        <fullName evidence="8">Uncharacterized protein</fullName>
    </submittedName>
</protein>
<evidence type="ECO:0000259" key="7">
    <source>
        <dbReference type="Pfam" id="PF20256"/>
    </source>
</evidence>
<organism>
    <name type="scientific">Branchiostoma floridae</name>
    <name type="common">Florida lancelet</name>
    <name type="synonym">Amphioxus</name>
    <dbReference type="NCBI Taxonomy" id="7739"/>
    <lineage>
        <taxon>Eukaryota</taxon>
        <taxon>Metazoa</taxon>
        <taxon>Chordata</taxon>
        <taxon>Cephalochordata</taxon>
        <taxon>Leptocardii</taxon>
        <taxon>Amphioxiformes</taxon>
        <taxon>Branchiostomatidae</taxon>
        <taxon>Branchiostoma</taxon>
    </lineage>
</organism>
<comment type="cofactor">
    <cofactor evidence="5">
        <name>[2Fe-2S] cluster</name>
        <dbReference type="ChEBI" id="CHEBI:190135"/>
    </cofactor>
</comment>
<dbReference type="GO" id="GO:0051537">
    <property type="term" value="F:2 iron, 2 sulfur cluster binding"/>
    <property type="evidence" value="ECO:0007669"/>
    <property type="project" value="UniProtKB-KW"/>
</dbReference>
<name>C4A0Z8_BRAFL</name>
<dbReference type="InterPro" id="IPR046867">
    <property type="entry name" value="AldOxase/xan_DH_MoCoBD2"/>
</dbReference>
<dbReference type="PANTHER" id="PTHR45444">
    <property type="entry name" value="XANTHINE DEHYDROGENASE"/>
    <property type="match status" value="1"/>
</dbReference>
<evidence type="ECO:0000256" key="5">
    <source>
        <dbReference type="ARBA" id="ARBA00034078"/>
    </source>
</evidence>
<dbReference type="GO" id="GO:0016491">
    <property type="term" value="F:oxidoreductase activity"/>
    <property type="evidence" value="ECO:0007669"/>
    <property type="project" value="InterPro"/>
</dbReference>